<dbReference type="SUPFAM" id="SSF55729">
    <property type="entry name" value="Acyl-CoA N-acyltransferases (Nat)"/>
    <property type="match status" value="1"/>
</dbReference>
<sequence length="241" mass="29500">MFKKAFYKGFKLSNYYDNFGTIEEKILKQEFILQKYKNNNFFFFNRVDNLLYYFINDLQNFNLKANYIKILTKTDKQLLQHNDFLKLNHFKEILNHKQMILKKDEIKLKKFTFISKASHEDSKEIYSFFRKYFDPYLFYFSQKNLEEKIPNILVYKENQKIRAALIYTQTLNANFLDFIAVDRNLKHKNVAFALLNHYFAANTQNKFFKLFVEEKNQKAINFYKRAGFCFNHINLKFYRNF</sequence>
<dbReference type="InterPro" id="IPR016181">
    <property type="entry name" value="Acyl_CoA_acyltransferase"/>
</dbReference>
<comment type="caution">
    <text evidence="1">The sequence shown here is derived from an EMBL/GenBank/DDBJ whole genome shotgun (WGS) entry which is preliminary data.</text>
</comment>
<evidence type="ECO:0000313" key="2">
    <source>
        <dbReference type="Proteomes" id="UP000352088"/>
    </source>
</evidence>
<dbReference type="InterPro" id="IPR000182">
    <property type="entry name" value="GNAT_dom"/>
</dbReference>
<gene>
    <name evidence="1" type="ORF">DSX26_09170</name>
</gene>
<dbReference type="Gene3D" id="3.40.630.30">
    <property type="match status" value="1"/>
</dbReference>
<dbReference type="RefSeq" id="WP_002790437.1">
    <property type="nucleotide sequence ID" value="NZ_AP028382.1"/>
</dbReference>
<proteinExistence type="predicted"/>
<dbReference type="EMBL" id="AACQHW010000015">
    <property type="protein sequence ID" value="EAL6851614.1"/>
    <property type="molecule type" value="Genomic_DNA"/>
</dbReference>
<dbReference type="Proteomes" id="UP000352088">
    <property type="component" value="Unassembled WGS sequence"/>
</dbReference>
<dbReference type="AlphaFoldDB" id="A0A381CFN6"/>
<dbReference type="GO" id="GO:0016747">
    <property type="term" value="F:acyltransferase activity, transferring groups other than amino-acyl groups"/>
    <property type="evidence" value="ECO:0007669"/>
    <property type="project" value="InterPro"/>
</dbReference>
<name>A0A381CFN6_CAMCO</name>
<protein>
    <submittedName>
        <fullName evidence="1">GNAT family N-acetyltransferase</fullName>
    </submittedName>
</protein>
<evidence type="ECO:0000313" key="1">
    <source>
        <dbReference type="EMBL" id="EAL6851614.1"/>
    </source>
</evidence>
<dbReference type="PROSITE" id="PS51186">
    <property type="entry name" value="GNAT"/>
    <property type="match status" value="1"/>
</dbReference>
<organism evidence="1 2">
    <name type="scientific">Campylobacter coli</name>
    <dbReference type="NCBI Taxonomy" id="195"/>
    <lineage>
        <taxon>Bacteria</taxon>
        <taxon>Pseudomonadati</taxon>
        <taxon>Campylobacterota</taxon>
        <taxon>Epsilonproteobacteria</taxon>
        <taxon>Campylobacterales</taxon>
        <taxon>Campylobacteraceae</taxon>
        <taxon>Campylobacter</taxon>
    </lineage>
</organism>
<dbReference type="OrthoDB" id="9800193at2"/>
<reference evidence="1 2" key="1">
    <citation type="submission" date="2018-07" db="EMBL/GenBank/DDBJ databases">
        <authorList>
            <consortium name="NARMS: The National Antimicrobial Resistance Monitoring System"/>
        </authorList>
    </citation>
    <scope>NUCLEOTIDE SEQUENCE [LARGE SCALE GENOMIC DNA]</scope>
    <source>
        <strain evidence="1 2">CVM N17C548</strain>
    </source>
</reference>
<keyword evidence="1" id="KW-0808">Transferase</keyword>
<accession>A0A381CFN6</accession>
<dbReference type="Pfam" id="PF00583">
    <property type="entry name" value="Acetyltransf_1"/>
    <property type="match status" value="1"/>
</dbReference>